<gene>
    <name evidence="1" type="ORF">CSP5_1639</name>
</gene>
<evidence type="ECO:0000313" key="1">
    <source>
        <dbReference type="EMBL" id="SIM79716.1"/>
    </source>
</evidence>
<dbReference type="EMBL" id="LT671858">
    <property type="protein sequence ID" value="SIM79716.1"/>
    <property type="molecule type" value="Genomic_DNA"/>
</dbReference>
<dbReference type="NCBIfam" id="TIGR02165">
    <property type="entry name" value="cas5_6_GSU0054"/>
    <property type="match status" value="1"/>
</dbReference>
<protein>
    <submittedName>
        <fullName evidence="1">CRISPR-associated protein Csb2</fullName>
    </submittedName>
</protein>
<reference evidence="1 2" key="1">
    <citation type="submission" date="2016-04" db="EMBL/GenBank/DDBJ databases">
        <authorList>
            <person name="Evans L.H."/>
            <person name="Alamgir A."/>
            <person name="Owens N."/>
            <person name="Weber N.D."/>
            <person name="Virtaneva K."/>
            <person name="Barbian K."/>
            <person name="Babar A."/>
            <person name="Rosenke K."/>
        </authorList>
    </citation>
    <scope>NUCLEOTIDE SEQUENCE [LARGE SCALE GENOMIC DNA]</scope>
    <source>
        <strain evidence="2">S5(T) (JCM 30642 \VKM B-2941)</strain>
    </source>
</reference>
<accession>A0A1N5W337</accession>
<dbReference type="InterPro" id="IPR019089">
    <property type="entry name" value="Cas_GSU0054"/>
</dbReference>
<proteinExistence type="predicted"/>
<dbReference type="Proteomes" id="UP000195607">
    <property type="component" value="Chromosome I"/>
</dbReference>
<organism evidence="1 2">
    <name type="scientific">Cuniculiplasma divulgatum</name>
    <dbReference type="NCBI Taxonomy" id="1673428"/>
    <lineage>
        <taxon>Archaea</taxon>
        <taxon>Methanobacteriati</taxon>
        <taxon>Thermoplasmatota</taxon>
        <taxon>Thermoplasmata</taxon>
        <taxon>Thermoplasmatales</taxon>
        <taxon>Cuniculiplasmataceae</taxon>
        <taxon>Cuniculiplasma</taxon>
    </lineage>
</organism>
<dbReference type="RefSeq" id="WP_021790459.1">
    <property type="nucleotide sequence ID" value="NZ_LT671858.1"/>
</dbReference>
<dbReference type="AlphaFoldDB" id="A0A1N5W337"/>
<sequence length="486" mass="56427">MIAFKITLLSGRYHSTPWGRNVNEGIPEFPPSPYRIVRAIIDSWLRKRPSWDIDILQTIIEKLSENPPLFSTPRFTEGVILSYMSQNSKEITKKQLIYDGFISINPEDQIYVIWKNVEFTEIEVQKLEEILSLINYLGRSDSWVKIETLKDFKEFGDKINVEPLQDLNYFDGNKEKVKVAIPIAKKNYKYEKTEWFDALMLKTSDIIYKGISSPYALEFTYYLIENPEIKEDKSKKSLAGRLKVKNFLYSIDSKVPPMATDSLIIAERIHKKINGIYGKMSNNGRSVNLSGINPDGSISKGHRHIFILPLDLNNNGRISHILIRNKEYFTQKELLALDRTRSIWQSNGRPDIKLIPEEWGEDNEISVIQKSKRFKSITPVVLTRHYRKGRGDYYQWLCNELNHEFANHGLPKPVSFKLLNKSSKNGHSYYWLDFRRNRKNDPVNLGYGFEVVFEDYVPGPFSVGYGAHFGLGTFMPVKEVMEGDRE</sequence>
<name>A0A1N5W337_9ARCH</name>
<evidence type="ECO:0000313" key="2">
    <source>
        <dbReference type="Proteomes" id="UP000195607"/>
    </source>
</evidence>
<dbReference type="GeneID" id="41588881"/>